<keyword evidence="3" id="KW-0808">Transferase</keyword>
<dbReference type="RefSeq" id="WP_219937608.1">
    <property type="nucleotide sequence ID" value="NZ_JAGFNY010000016.1"/>
</dbReference>
<dbReference type="Pfam" id="PF01553">
    <property type="entry name" value="Acyltransferase"/>
    <property type="match status" value="1"/>
</dbReference>
<keyword evidence="1" id="KW-0472">Membrane</keyword>
<keyword evidence="4" id="KW-1185">Reference proteome</keyword>
<sequence length="305" mass="35553">MLSFLPSPIILLINCILISLNVIIIATPMMLLGIIKFCLPFDVVTVLIEKTNYHLYRTWVFFNRCIIRLTNNVKWHISGDNIPKTKKSCIVISNHLSWLDILFMGCVFKGNIPTTKFFMKHSLIYIPFAGLACYALGMPFLRRYPKEKLLKNPKLRTKDIETTKAACKRLIKFPATLINFVEGSRYTKEKAKKAKSPYKYLLPPKAASLGVAISEIGQEIEYLFDVTYFYPDNQKKAFVDMMKGRIKNIYVNVDILKIDESLKGNYLEDKQFKHDFTMYVRSLWERKDALLERMLNDYESEKNKK</sequence>
<evidence type="ECO:0000313" key="3">
    <source>
        <dbReference type="EMBL" id="MBW7570387.1"/>
    </source>
</evidence>
<keyword evidence="3" id="KW-0012">Acyltransferase</keyword>
<dbReference type="EMBL" id="JAGFNY010000016">
    <property type="protein sequence ID" value="MBW7570387.1"/>
    <property type="molecule type" value="Genomic_DNA"/>
</dbReference>
<dbReference type="NCBIfam" id="NF010621">
    <property type="entry name" value="PRK14014.1"/>
    <property type="match status" value="1"/>
</dbReference>
<dbReference type="GO" id="GO:0016746">
    <property type="term" value="F:acyltransferase activity"/>
    <property type="evidence" value="ECO:0007669"/>
    <property type="project" value="UniProtKB-KW"/>
</dbReference>
<accession>A0ABS7DGF6</accession>
<feature type="transmembrane region" description="Helical" evidence="1">
    <location>
        <begin position="9"/>
        <end position="35"/>
    </location>
</feature>
<keyword evidence="1" id="KW-1133">Transmembrane helix</keyword>
<dbReference type="CDD" id="cd07990">
    <property type="entry name" value="LPLAT_LCLAT1-like"/>
    <property type="match status" value="1"/>
</dbReference>
<dbReference type="SMART" id="SM00563">
    <property type="entry name" value="PlsC"/>
    <property type="match status" value="1"/>
</dbReference>
<name>A0ABS7DGF6_9GAMM</name>
<evidence type="ECO:0000313" key="4">
    <source>
        <dbReference type="Proteomes" id="UP000731465"/>
    </source>
</evidence>
<protein>
    <submittedName>
        <fullName evidence="3">1-acyl-sn-glycerol-3-phosphate acyltransferase</fullName>
    </submittedName>
</protein>
<evidence type="ECO:0000256" key="1">
    <source>
        <dbReference type="SAM" id="Phobius"/>
    </source>
</evidence>
<feature type="domain" description="Phospholipid/glycerol acyltransferase" evidence="2">
    <location>
        <begin position="89"/>
        <end position="231"/>
    </location>
</feature>
<comment type="caution">
    <text evidence="3">The sequence shown here is derived from an EMBL/GenBank/DDBJ whole genome shotgun (WGS) entry which is preliminary data.</text>
</comment>
<proteinExistence type="predicted"/>
<feature type="transmembrane region" description="Helical" evidence="1">
    <location>
        <begin position="123"/>
        <end position="141"/>
    </location>
</feature>
<dbReference type="SUPFAM" id="SSF69593">
    <property type="entry name" value="Glycerol-3-phosphate (1)-acyltransferase"/>
    <property type="match status" value="1"/>
</dbReference>
<dbReference type="PANTHER" id="PTHR10983">
    <property type="entry name" value="1-ACYLGLYCEROL-3-PHOSPHATE ACYLTRANSFERASE-RELATED"/>
    <property type="match status" value="1"/>
</dbReference>
<reference evidence="3 4" key="1">
    <citation type="submission" date="2021-03" db="EMBL/GenBank/DDBJ databases">
        <title>Succinivibrio sp. nov. isolated from feces of cow.</title>
        <authorList>
            <person name="Choi J.-Y."/>
        </authorList>
    </citation>
    <scope>NUCLEOTIDE SEQUENCE [LARGE SCALE GENOMIC DNA]</scope>
    <source>
        <strain evidence="3 4">AGMB01872</strain>
    </source>
</reference>
<dbReference type="PANTHER" id="PTHR10983:SF16">
    <property type="entry name" value="LYSOCARDIOLIPIN ACYLTRANSFERASE 1"/>
    <property type="match status" value="1"/>
</dbReference>
<evidence type="ECO:0000259" key="2">
    <source>
        <dbReference type="SMART" id="SM00563"/>
    </source>
</evidence>
<organism evidence="3 4">
    <name type="scientific">Succinivibrio faecicola</name>
    <dbReference type="NCBI Taxonomy" id="2820300"/>
    <lineage>
        <taxon>Bacteria</taxon>
        <taxon>Pseudomonadati</taxon>
        <taxon>Pseudomonadota</taxon>
        <taxon>Gammaproteobacteria</taxon>
        <taxon>Aeromonadales</taxon>
        <taxon>Succinivibrionaceae</taxon>
        <taxon>Succinivibrio</taxon>
    </lineage>
</organism>
<gene>
    <name evidence="3" type="ORF">J5V48_05700</name>
</gene>
<dbReference type="Proteomes" id="UP000731465">
    <property type="component" value="Unassembled WGS sequence"/>
</dbReference>
<dbReference type="InterPro" id="IPR002123">
    <property type="entry name" value="Plipid/glycerol_acylTrfase"/>
</dbReference>
<keyword evidence="1" id="KW-0812">Transmembrane</keyword>